<gene>
    <name evidence="5" type="ORF">D6Z83_05575</name>
    <name evidence="6" type="ORF">EBE87_22000</name>
</gene>
<reference evidence="5 8" key="1">
    <citation type="submission" date="2018-09" db="EMBL/GenBank/DDBJ databases">
        <title>Roseomonas sp. nov., isolated from feces of Tibetan antelopes in the Qinghai-Tibet plateau, China.</title>
        <authorList>
            <person name="Tian Z."/>
        </authorList>
    </citation>
    <scope>NUCLEOTIDE SEQUENCE [LARGE SCALE GENOMIC DNA]</scope>
    <source>
        <strain evidence="6 7">Z23</strain>
        <strain evidence="5 8">Z24</strain>
    </source>
</reference>
<dbReference type="GO" id="GO:0016832">
    <property type="term" value="F:aldehyde-lyase activity"/>
    <property type="evidence" value="ECO:0007669"/>
    <property type="project" value="TreeGrafter"/>
</dbReference>
<evidence type="ECO:0000259" key="4">
    <source>
        <dbReference type="Pfam" id="PF03328"/>
    </source>
</evidence>
<dbReference type="Pfam" id="PF03328">
    <property type="entry name" value="HpcH_HpaI"/>
    <property type="match status" value="1"/>
</dbReference>
<dbReference type="InterPro" id="IPR015813">
    <property type="entry name" value="Pyrv/PenolPyrv_kinase-like_dom"/>
</dbReference>
<evidence type="ECO:0000256" key="3">
    <source>
        <dbReference type="ARBA" id="ARBA00023239"/>
    </source>
</evidence>
<evidence type="ECO:0000313" key="6">
    <source>
        <dbReference type="EMBL" id="RMI17600.1"/>
    </source>
</evidence>
<organism evidence="5 8">
    <name type="scientific">Teichococcus wenyumeiae</name>
    <dbReference type="NCBI Taxonomy" id="2478470"/>
    <lineage>
        <taxon>Bacteria</taxon>
        <taxon>Pseudomonadati</taxon>
        <taxon>Pseudomonadota</taxon>
        <taxon>Alphaproteobacteria</taxon>
        <taxon>Acetobacterales</taxon>
        <taxon>Roseomonadaceae</taxon>
        <taxon>Roseomonas</taxon>
    </lineage>
</organism>
<dbReference type="InterPro" id="IPR050251">
    <property type="entry name" value="HpcH-HpaI_aldolase"/>
</dbReference>
<dbReference type="EMBL" id="RAQU01000021">
    <property type="protein sequence ID" value="RKK05215.1"/>
    <property type="molecule type" value="Genomic_DNA"/>
</dbReference>
<dbReference type="InParanoid" id="A0A3A9JKY1"/>
<dbReference type="FunCoup" id="A0A3A9JKY1">
    <property type="interactions" value="152"/>
</dbReference>
<keyword evidence="7" id="KW-1185">Reference proteome</keyword>
<dbReference type="RefSeq" id="WP_120637348.1">
    <property type="nucleotide sequence ID" value="NZ_RAQU01000021.1"/>
</dbReference>
<name>A0A3A9JKY1_9PROT</name>
<protein>
    <recommendedName>
        <fullName evidence="4">HpcH/HpaI aldolase/citrate lyase domain-containing protein</fullName>
    </recommendedName>
</protein>
<proteinExistence type="inferred from homology"/>
<dbReference type="AlphaFoldDB" id="A0A3A9JKY1"/>
<keyword evidence="3" id="KW-0456">Lyase</keyword>
<evidence type="ECO:0000256" key="2">
    <source>
        <dbReference type="ARBA" id="ARBA00022723"/>
    </source>
</evidence>
<dbReference type="GO" id="GO:0005737">
    <property type="term" value="C:cytoplasm"/>
    <property type="evidence" value="ECO:0007669"/>
    <property type="project" value="TreeGrafter"/>
</dbReference>
<comment type="caution">
    <text evidence="5">The sequence shown here is derived from an EMBL/GenBank/DDBJ whole genome shotgun (WGS) entry which is preliminary data.</text>
</comment>
<dbReference type="OrthoDB" id="9802624at2"/>
<keyword evidence="2" id="KW-0479">Metal-binding</keyword>
<dbReference type="PANTHER" id="PTHR30502:SF0">
    <property type="entry name" value="PHOSPHOENOLPYRUVATE CARBOXYLASE FAMILY PROTEIN"/>
    <property type="match status" value="1"/>
</dbReference>
<dbReference type="InterPro" id="IPR005000">
    <property type="entry name" value="Aldolase/citrate-lyase_domain"/>
</dbReference>
<evidence type="ECO:0000313" key="5">
    <source>
        <dbReference type="EMBL" id="RKK05215.1"/>
    </source>
</evidence>
<dbReference type="GO" id="GO:0046872">
    <property type="term" value="F:metal ion binding"/>
    <property type="evidence" value="ECO:0007669"/>
    <property type="project" value="UniProtKB-KW"/>
</dbReference>
<feature type="domain" description="HpcH/HpaI aldolase/citrate lyase" evidence="4">
    <location>
        <begin position="17"/>
        <end position="226"/>
    </location>
</feature>
<dbReference type="PANTHER" id="PTHR30502">
    <property type="entry name" value="2-KETO-3-DEOXY-L-RHAMNONATE ALDOLASE"/>
    <property type="match status" value="1"/>
</dbReference>
<evidence type="ECO:0000256" key="1">
    <source>
        <dbReference type="ARBA" id="ARBA00005568"/>
    </source>
</evidence>
<sequence>MPESFKERMRRGDQLLGFFIGTPSAATVEMAGMCGYDFVIIDTEHGPADIETIENMLRAAAMHGMAGLVRVPDGSVASIQRVLDASADGILVPHVSSVAIAREVVERSLYAPEGKRGVALSRSSAYGTVDNKAYYATRNRHTAIIVMVEDAEALPIVDEIVSVPGIDMVFIGSGDLAASLGHAGDMNHPIVQEAVSRIAEAAKRAGVARATVGRMAEDVRRLEATGIGMVCFNTTALLVGAMQTLRAAVAGSTRS</sequence>
<dbReference type="SUPFAM" id="SSF51621">
    <property type="entry name" value="Phosphoenolpyruvate/pyruvate domain"/>
    <property type="match status" value="1"/>
</dbReference>
<comment type="similarity">
    <text evidence="1">Belongs to the HpcH/HpaI aldolase family.</text>
</comment>
<accession>A0A3A9JKY1</accession>
<evidence type="ECO:0000313" key="7">
    <source>
        <dbReference type="Proteomes" id="UP000274097"/>
    </source>
</evidence>
<dbReference type="Proteomes" id="UP000274097">
    <property type="component" value="Unassembled WGS sequence"/>
</dbReference>
<dbReference type="Proteomes" id="UP000278036">
    <property type="component" value="Unassembled WGS sequence"/>
</dbReference>
<dbReference type="EMBL" id="RFLX01000025">
    <property type="protein sequence ID" value="RMI17600.1"/>
    <property type="molecule type" value="Genomic_DNA"/>
</dbReference>
<dbReference type="InterPro" id="IPR040442">
    <property type="entry name" value="Pyrv_kinase-like_dom_sf"/>
</dbReference>
<dbReference type="Gene3D" id="3.20.20.60">
    <property type="entry name" value="Phosphoenolpyruvate-binding domains"/>
    <property type="match status" value="1"/>
</dbReference>
<evidence type="ECO:0000313" key="8">
    <source>
        <dbReference type="Proteomes" id="UP000278036"/>
    </source>
</evidence>